<evidence type="ECO:0000256" key="2">
    <source>
        <dbReference type="ARBA" id="ARBA00023125"/>
    </source>
</evidence>
<gene>
    <name evidence="6" type="ORF">EV147_2690</name>
</gene>
<evidence type="ECO:0000313" key="7">
    <source>
        <dbReference type="Proteomes" id="UP000291078"/>
    </source>
</evidence>
<dbReference type="AlphaFoldDB" id="A0A4Q7S066"/>
<evidence type="ECO:0000313" key="6">
    <source>
        <dbReference type="EMBL" id="RZT39495.1"/>
    </source>
</evidence>
<evidence type="ECO:0000256" key="4">
    <source>
        <dbReference type="PROSITE-ProRule" id="PRU00335"/>
    </source>
</evidence>
<evidence type="ECO:0000259" key="5">
    <source>
        <dbReference type="PROSITE" id="PS50977"/>
    </source>
</evidence>
<dbReference type="SUPFAM" id="SSF46689">
    <property type="entry name" value="Homeodomain-like"/>
    <property type="match status" value="1"/>
</dbReference>
<keyword evidence="3" id="KW-0804">Transcription</keyword>
<dbReference type="OrthoDB" id="5293507at2"/>
<protein>
    <submittedName>
        <fullName evidence="6">TetR family transcriptional regulator</fullName>
    </submittedName>
</protein>
<evidence type="ECO:0000256" key="1">
    <source>
        <dbReference type="ARBA" id="ARBA00023015"/>
    </source>
</evidence>
<organism evidence="6 7">
    <name type="scientific">Cupriavidus agavae</name>
    <dbReference type="NCBI Taxonomy" id="1001822"/>
    <lineage>
        <taxon>Bacteria</taxon>
        <taxon>Pseudomonadati</taxon>
        <taxon>Pseudomonadota</taxon>
        <taxon>Betaproteobacteria</taxon>
        <taxon>Burkholderiales</taxon>
        <taxon>Burkholderiaceae</taxon>
        <taxon>Cupriavidus</taxon>
    </lineage>
</organism>
<reference evidence="6 7" key="1">
    <citation type="journal article" date="2015" name="Stand. Genomic Sci.">
        <title>Genomic Encyclopedia of Bacterial and Archaeal Type Strains, Phase III: the genomes of soil and plant-associated and newly described type strains.</title>
        <authorList>
            <person name="Whitman W.B."/>
            <person name="Woyke T."/>
            <person name="Klenk H.P."/>
            <person name="Zhou Y."/>
            <person name="Lilburn T.G."/>
            <person name="Beck B.J."/>
            <person name="De Vos P."/>
            <person name="Vandamme P."/>
            <person name="Eisen J.A."/>
            <person name="Garrity G."/>
            <person name="Hugenholtz P."/>
            <person name="Kyrpides N.C."/>
        </authorList>
    </citation>
    <scope>NUCLEOTIDE SEQUENCE [LARGE SCALE GENOMIC DNA]</scope>
    <source>
        <strain evidence="6 7">ASC-9842</strain>
    </source>
</reference>
<accession>A0A4Q7S066</accession>
<name>A0A4Q7S066_9BURK</name>
<dbReference type="SUPFAM" id="SSF48498">
    <property type="entry name" value="Tetracyclin repressor-like, C-terminal domain"/>
    <property type="match status" value="1"/>
</dbReference>
<dbReference type="Pfam" id="PF00440">
    <property type="entry name" value="TetR_N"/>
    <property type="match status" value="1"/>
</dbReference>
<evidence type="ECO:0000256" key="3">
    <source>
        <dbReference type="ARBA" id="ARBA00023163"/>
    </source>
</evidence>
<comment type="caution">
    <text evidence="6">The sequence shown here is derived from an EMBL/GenBank/DDBJ whole genome shotgun (WGS) entry which is preliminary data.</text>
</comment>
<dbReference type="GO" id="GO:0003677">
    <property type="term" value="F:DNA binding"/>
    <property type="evidence" value="ECO:0007669"/>
    <property type="project" value="UniProtKB-UniRule"/>
</dbReference>
<keyword evidence="7" id="KW-1185">Reference proteome</keyword>
<dbReference type="Gene3D" id="1.10.357.10">
    <property type="entry name" value="Tetracycline Repressor, domain 2"/>
    <property type="match status" value="1"/>
</dbReference>
<dbReference type="Proteomes" id="UP000291078">
    <property type="component" value="Unassembled WGS sequence"/>
</dbReference>
<dbReference type="InterPro" id="IPR001647">
    <property type="entry name" value="HTH_TetR"/>
</dbReference>
<dbReference type="RefSeq" id="WP_130391651.1">
    <property type="nucleotide sequence ID" value="NZ_SGXM01000002.1"/>
</dbReference>
<dbReference type="InterPro" id="IPR009057">
    <property type="entry name" value="Homeodomain-like_sf"/>
</dbReference>
<dbReference type="PANTHER" id="PTHR47506">
    <property type="entry name" value="TRANSCRIPTIONAL REGULATORY PROTEIN"/>
    <property type="match status" value="1"/>
</dbReference>
<feature type="DNA-binding region" description="H-T-H motif" evidence="4">
    <location>
        <begin position="33"/>
        <end position="52"/>
    </location>
</feature>
<dbReference type="PROSITE" id="PS50977">
    <property type="entry name" value="HTH_TETR_2"/>
    <property type="match status" value="1"/>
</dbReference>
<proteinExistence type="predicted"/>
<feature type="domain" description="HTH tetR-type" evidence="5">
    <location>
        <begin position="10"/>
        <end position="70"/>
    </location>
</feature>
<keyword evidence="1" id="KW-0805">Transcription regulation</keyword>
<dbReference type="InterPro" id="IPR036271">
    <property type="entry name" value="Tet_transcr_reg_TetR-rel_C_sf"/>
</dbReference>
<dbReference type="EMBL" id="SGXM01000002">
    <property type="protein sequence ID" value="RZT39495.1"/>
    <property type="molecule type" value="Genomic_DNA"/>
</dbReference>
<keyword evidence="2 4" id="KW-0238">DNA-binding</keyword>
<dbReference type="PANTHER" id="PTHR47506:SF1">
    <property type="entry name" value="HTH-TYPE TRANSCRIPTIONAL REGULATOR YJDC"/>
    <property type="match status" value="1"/>
</dbReference>
<dbReference type="PRINTS" id="PR00455">
    <property type="entry name" value="HTHTETR"/>
</dbReference>
<sequence>MKTHSTHAAQSVRDQLLQHASVLIRQRGYNGFSYRDLAELVGVKTSSIHYHFPAKDDLVLEVVRLYRERSQARLAAIDISLPLAEQAWQYIRPLRSDIELNQICLAGMLSAEVLALPDAIRVPLQAHYRMNEDWIASLLRRAEQARGERYPVPPAALATVLYGAIQNGIITARMSGSKDRLDAAADMLMGAVGSSLQTVQAHVADEAAKVAEAVPA</sequence>